<comment type="caution">
    <text evidence="2">The sequence shown here is derived from an EMBL/GenBank/DDBJ whole genome shotgun (WGS) entry which is preliminary data.</text>
</comment>
<proteinExistence type="predicted"/>
<name>A0A6A2XA22_HIBSY</name>
<feature type="region of interest" description="Disordered" evidence="1">
    <location>
        <begin position="110"/>
        <end position="130"/>
    </location>
</feature>
<evidence type="ECO:0000313" key="3">
    <source>
        <dbReference type="Proteomes" id="UP000436088"/>
    </source>
</evidence>
<keyword evidence="3" id="KW-1185">Reference proteome</keyword>
<dbReference type="AlphaFoldDB" id="A0A6A2XA22"/>
<organism evidence="2 3">
    <name type="scientific">Hibiscus syriacus</name>
    <name type="common">Rose of Sharon</name>
    <dbReference type="NCBI Taxonomy" id="106335"/>
    <lineage>
        <taxon>Eukaryota</taxon>
        <taxon>Viridiplantae</taxon>
        <taxon>Streptophyta</taxon>
        <taxon>Embryophyta</taxon>
        <taxon>Tracheophyta</taxon>
        <taxon>Spermatophyta</taxon>
        <taxon>Magnoliopsida</taxon>
        <taxon>eudicotyledons</taxon>
        <taxon>Gunneridae</taxon>
        <taxon>Pentapetalae</taxon>
        <taxon>rosids</taxon>
        <taxon>malvids</taxon>
        <taxon>Malvales</taxon>
        <taxon>Malvaceae</taxon>
        <taxon>Malvoideae</taxon>
        <taxon>Hibiscus</taxon>
    </lineage>
</organism>
<sequence>MAQLKQFEDSSDNNGIDDLISLLIQSPGGNDDQESDLLNRNFCRSLMYLIVESKQGRLPFPSGCFQNSVSCSDKFRQFWVESRCWSSTQKVRCQDDFRVGKRKERKKIEREGDVFLEEQSDGNGETDENS</sequence>
<dbReference type="Proteomes" id="UP000436088">
    <property type="component" value="Unassembled WGS sequence"/>
</dbReference>
<reference evidence="2" key="1">
    <citation type="submission" date="2019-09" db="EMBL/GenBank/DDBJ databases">
        <title>Draft genome information of white flower Hibiscus syriacus.</title>
        <authorList>
            <person name="Kim Y.-M."/>
        </authorList>
    </citation>
    <scope>NUCLEOTIDE SEQUENCE [LARGE SCALE GENOMIC DNA]</scope>
    <source>
        <strain evidence="2">YM2019G1</strain>
    </source>
</reference>
<evidence type="ECO:0000313" key="2">
    <source>
        <dbReference type="EMBL" id="KAE8672293.1"/>
    </source>
</evidence>
<accession>A0A6A2XA22</accession>
<feature type="compositionally biased region" description="Acidic residues" evidence="1">
    <location>
        <begin position="114"/>
        <end position="130"/>
    </location>
</feature>
<evidence type="ECO:0000256" key="1">
    <source>
        <dbReference type="SAM" id="MobiDB-lite"/>
    </source>
</evidence>
<gene>
    <name evidence="2" type="ORF">F3Y22_tig00111847pilonHSYRG00136</name>
</gene>
<dbReference type="EMBL" id="VEPZ02001449">
    <property type="protein sequence ID" value="KAE8672293.1"/>
    <property type="molecule type" value="Genomic_DNA"/>
</dbReference>
<protein>
    <submittedName>
        <fullName evidence="2">Uncharacterized protein</fullName>
    </submittedName>
</protein>